<dbReference type="OrthoDB" id="250246at2"/>
<gene>
    <name evidence="2" type="ORF">E3O23_00510</name>
</gene>
<dbReference type="PANTHER" id="PTHR43586:SF15">
    <property type="entry name" value="BLR3095 PROTEIN"/>
    <property type="match status" value="1"/>
</dbReference>
<dbReference type="AlphaFoldDB" id="A0A4R8UHZ1"/>
<organism evidence="2 3">
    <name type="scientific">Cryobacterium tagatosivorans</name>
    <dbReference type="NCBI Taxonomy" id="1259199"/>
    <lineage>
        <taxon>Bacteria</taxon>
        <taxon>Bacillati</taxon>
        <taxon>Actinomycetota</taxon>
        <taxon>Actinomycetes</taxon>
        <taxon>Micrococcales</taxon>
        <taxon>Microbacteriaceae</taxon>
        <taxon>Cryobacterium</taxon>
    </lineage>
</organism>
<dbReference type="InterPro" id="IPR000192">
    <property type="entry name" value="Aminotrans_V_dom"/>
</dbReference>
<dbReference type="InterPro" id="IPR015421">
    <property type="entry name" value="PyrdxlP-dep_Trfase_major"/>
</dbReference>
<dbReference type="Pfam" id="PF00266">
    <property type="entry name" value="Aminotran_5"/>
    <property type="match status" value="1"/>
</dbReference>
<feature type="domain" description="Aminotransferase class V" evidence="1">
    <location>
        <begin position="35"/>
        <end position="338"/>
    </location>
</feature>
<dbReference type="Gene3D" id="3.90.1150.10">
    <property type="entry name" value="Aspartate Aminotransferase, domain 1"/>
    <property type="match status" value="1"/>
</dbReference>
<dbReference type="SUPFAM" id="SSF53383">
    <property type="entry name" value="PLP-dependent transferases"/>
    <property type="match status" value="1"/>
</dbReference>
<name>A0A4R8UHZ1_9MICO</name>
<comment type="caution">
    <text evidence="2">The sequence shown here is derived from an EMBL/GenBank/DDBJ whole genome shotgun (WGS) entry which is preliminary data.</text>
</comment>
<dbReference type="RefSeq" id="WP_134486721.1">
    <property type="nucleotide sequence ID" value="NZ_SOEZ01000006.1"/>
</dbReference>
<dbReference type="Gene3D" id="3.40.640.10">
    <property type="entry name" value="Type I PLP-dependent aspartate aminotransferase-like (Major domain)"/>
    <property type="match status" value="1"/>
</dbReference>
<dbReference type="Proteomes" id="UP000297866">
    <property type="component" value="Unassembled WGS sequence"/>
</dbReference>
<sequence>MTDELAGRVLDALRERPSGVYLNSAAEGLFLRSHASAIERYAEAKSRGSRGRAALGEIEERARGLFAGLLGAAAGDIAFVASTSRGLDAAIKSIEWDPGDSIVLGDAEFPSAFFSAALLQREGVTTTLVPYRDGAVHESDIAAAIDDSTRLVVVSLVSYKTGQRMDIGAIAAAAHAHGALVFVDAVQAVGAVTVAPDGADFLCAATFKWMLGAHGLAALYVAPRVAQHSRPPYAGYRSVSELFPPDVRHFELYEDARRYEEGMPNLLGISVLESALTHMNEIGIAEIEHHNQALVGRLRDGLHHLSVPVLCPDDVTTRGSIVSFESARETEIASYLDSLDTTVWARDGRVRLAPHAYNTQADIDTALEQLAAFPGGLS</sequence>
<proteinExistence type="predicted"/>
<dbReference type="PANTHER" id="PTHR43586">
    <property type="entry name" value="CYSTEINE DESULFURASE"/>
    <property type="match status" value="1"/>
</dbReference>
<accession>A0A4R8UHZ1</accession>
<evidence type="ECO:0000313" key="3">
    <source>
        <dbReference type="Proteomes" id="UP000297866"/>
    </source>
</evidence>
<evidence type="ECO:0000313" key="2">
    <source>
        <dbReference type="EMBL" id="TFB56733.1"/>
    </source>
</evidence>
<keyword evidence="2" id="KW-0032">Aminotransferase</keyword>
<reference evidence="2 3" key="1">
    <citation type="submission" date="2019-03" db="EMBL/GenBank/DDBJ databases">
        <title>Genomics of glacier-inhabiting Cryobacterium strains.</title>
        <authorList>
            <person name="Liu Q."/>
            <person name="Xin Y.-H."/>
        </authorList>
    </citation>
    <scope>NUCLEOTIDE SEQUENCE [LARGE SCALE GENOMIC DNA]</scope>
    <source>
        <strain evidence="2 3">Sr47</strain>
    </source>
</reference>
<dbReference type="InterPro" id="IPR015422">
    <property type="entry name" value="PyrdxlP-dep_Trfase_small"/>
</dbReference>
<dbReference type="GO" id="GO:0008483">
    <property type="term" value="F:transaminase activity"/>
    <property type="evidence" value="ECO:0007669"/>
    <property type="project" value="UniProtKB-KW"/>
</dbReference>
<keyword evidence="2" id="KW-0808">Transferase</keyword>
<evidence type="ECO:0000259" key="1">
    <source>
        <dbReference type="Pfam" id="PF00266"/>
    </source>
</evidence>
<dbReference type="EMBL" id="SOEZ01000006">
    <property type="protein sequence ID" value="TFB56733.1"/>
    <property type="molecule type" value="Genomic_DNA"/>
</dbReference>
<keyword evidence="3" id="KW-1185">Reference proteome</keyword>
<protein>
    <submittedName>
        <fullName evidence="2">Aminotransferase class V-fold PLP-dependent enzyme</fullName>
    </submittedName>
</protein>
<dbReference type="InterPro" id="IPR015424">
    <property type="entry name" value="PyrdxlP-dep_Trfase"/>
</dbReference>